<dbReference type="AlphaFoldDB" id="A0AB35WCQ2"/>
<dbReference type="InterPro" id="IPR050077">
    <property type="entry name" value="LexA_repressor"/>
</dbReference>
<dbReference type="Proteomes" id="UP001175817">
    <property type="component" value="Unassembled WGS sequence"/>
</dbReference>
<reference evidence="2" key="1">
    <citation type="journal article" date="2023" name="Nat. Commun.">
        <title>Genomic dissection of endemic carbapenem resistance reveals metallo-beta-lactamase dissemination through clonal, plasmid and integron transfer.</title>
        <authorList>
            <person name="Macesic N."/>
            <person name="Hawkey J."/>
            <person name="Vezina B."/>
            <person name="Wisniewski J.A."/>
            <person name="Cottingham H."/>
            <person name="Blakeway L.V."/>
            <person name="Harshegyi T."/>
            <person name="Pragastis K."/>
            <person name="Badoordeen G.Z."/>
            <person name="Dennison A."/>
            <person name="Spelman D.W."/>
            <person name="Jenney A.W.J."/>
            <person name="Peleg A.Y."/>
        </authorList>
    </citation>
    <scope>NUCLEOTIDE SEQUENCE</scope>
    <source>
        <strain evidence="2">CPO078</strain>
    </source>
</reference>
<dbReference type="SUPFAM" id="SSF46785">
    <property type="entry name" value="Winged helix' DNA-binding domain"/>
    <property type="match status" value="1"/>
</dbReference>
<organism evidence="2 3">
    <name type="scientific">Klebsiella michiganensis</name>
    <dbReference type="NCBI Taxonomy" id="1134687"/>
    <lineage>
        <taxon>Bacteria</taxon>
        <taxon>Pseudomonadati</taxon>
        <taxon>Pseudomonadota</taxon>
        <taxon>Gammaproteobacteria</taxon>
        <taxon>Enterobacterales</taxon>
        <taxon>Enterobacteriaceae</taxon>
        <taxon>Klebsiella/Raoultella group</taxon>
        <taxon>Klebsiella</taxon>
    </lineage>
</organism>
<dbReference type="GO" id="GO:0004252">
    <property type="term" value="F:serine-type endopeptidase activity"/>
    <property type="evidence" value="ECO:0007669"/>
    <property type="project" value="InterPro"/>
</dbReference>
<keyword evidence="2" id="KW-0238">DNA-binding</keyword>
<sequence length="130" mass="14187">MAQNIDTPQSASAGANENNAGLSSFQYLPPRQQEVFDLLLAFTKKNGYPPTNRELANLIGVRSANAIAEHIRALERKGFVSVARGVARGITVVGQNEPTMAIQLLSALLNDEHGARDRAVEFLRLYEVKP</sequence>
<dbReference type="InterPro" id="IPR036390">
    <property type="entry name" value="WH_DNA-bd_sf"/>
</dbReference>
<comment type="caution">
    <text evidence="2">The sequence shown here is derived from an EMBL/GenBank/DDBJ whole genome shotgun (WGS) entry which is preliminary data.</text>
</comment>
<dbReference type="Gene3D" id="1.10.10.10">
    <property type="entry name" value="Winged helix-like DNA-binding domain superfamily/Winged helix DNA-binding domain"/>
    <property type="match status" value="1"/>
</dbReference>
<reference evidence="2" key="2">
    <citation type="submission" date="2024-01" db="EMBL/GenBank/DDBJ databases">
        <authorList>
            <person name="Macesic N."/>
        </authorList>
    </citation>
    <scope>NUCLEOTIDE SEQUENCE</scope>
    <source>
        <strain evidence="2">CPO078</strain>
    </source>
</reference>
<dbReference type="EMBL" id="JARTTH020000001">
    <property type="protein sequence ID" value="MEC6052176.1"/>
    <property type="molecule type" value="Genomic_DNA"/>
</dbReference>
<evidence type="ECO:0000313" key="2">
    <source>
        <dbReference type="EMBL" id="MEC6052176.1"/>
    </source>
</evidence>
<dbReference type="PANTHER" id="PTHR33516:SF2">
    <property type="entry name" value="LEXA REPRESSOR-RELATED"/>
    <property type="match status" value="1"/>
</dbReference>
<dbReference type="Pfam" id="PF01726">
    <property type="entry name" value="LexA_DNA_bind"/>
    <property type="match status" value="1"/>
</dbReference>
<dbReference type="GO" id="GO:0003677">
    <property type="term" value="F:DNA binding"/>
    <property type="evidence" value="ECO:0007669"/>
    <property type="project" value="UniProtKB-KW"/>
</dbReference>
<name>A0AB35WCQ2_9ENTR</name>
<dbReference type="InterPro" id="IPR006199">
    <property type="entry name" value="LexA_DNA-bd_dom"/>
</dbReference>
<accession>A0AB35WCQ2</accession>
<gene>
    <name evidence="2" type="ORF">QAB24_016895</name>
</gene>
<proteinExistence type="predicted"/>
<dbReference type="InterPro" id="IPR036388">
    <property type="entry name" value="WH-like_DNA-bd_sf"/>
</dbReference>
<dbReference type="GO" id="GO:0006508">
    <property type="term" value="P:proteolysis"/>
    <property type="evidence" value="ECO:0007669"/>
    <property type="project" value="InterPro"/>
</dbReference>
<feature type="domain" description="LexA repressor DNA-binding" evidence="1">
    <location>
        <begin position="28"/>
        <end position="89"/>
    </location>
</feature>
<protein>
    <submittedName>
        <fullName evidence="2">DNA-binding protein</fullName>
    </submittedName>
</protein>
<evidence type="ECO:0000313" key="3">
    <source>
        <dbReference type="Proteomes" id="UP001175817"/>
    </source>
</evidence>
<evidence type="ECO:0000259" key="1">
    <source>
        <dbReference type="Pfam" id="PF01726"/>
    </source>
</evidence>
<dbReference type="RefSeq" id="WP_071561177.1">
    <property type="nucleotide sequence ID" value="NZ_CABGWH010000018.1"/>
</dbReference>
<dbReference type="PANTHER" id="PTHR33516">
    <property type="entry name" value="LEXA REPRESSOR"/>
    <property type="match status" value="1"/>
</dbReference>